<dbReference type="EMBL" id="CP114202">
    <property type="protein sequence ID" value="WAT94896.1"/>
    <property type="molecule type" value="Genomic_DNA"/>
</dbReference>
<evidence type="ECO:0000313" key="1">
    <source>
        <dbReference type="EMBL" id="GFE20043.1"/>
    </source>
</evidence>
<dbReference type="Proteomes" id="UP001210609">
    <property type="component" value="Chromosome"/>
</dbReference>
<dbReference type="EMBL" id="BLIP01000001">
    <property type="protein sequence ID" value="GFE20043.1"/>
    <property type="molecule type" value="Genomic_DNA"/>
</dbReference>
<reference evidence="1 3" key="1">
    <citation type="submission" date="2019-12" db="EMBL/GenBank/DDBJ databases">
        <title>Whole genome shotgun sequence of Streptomyces libani subsp. libani NBRC 13452.</title>
        <authorList>
            <person name="Ichikawa N."/>
            <person name="Kimura A."/>
            <person name="Kitahashi Y."/>
            <person name="Komaki H."/>
            <person name="Tamura T."/>
        </authorList>
    </citation>
    <scope>NUCLEOTIDE SEQUENCE [LARGE SCALE GENOMIC DNA]</scope>
    <source>
        <strain evidence="1 3">NBRC 13452</strain>
    </source>
</reference>
<organism evidence="1 3">
    <name type="scientific">Streptomyces nigrescens</name>
    <dbReference type="NCBI Taxonomy" id="1920"/>
    <lineage>
        <taxon>Bacteria</taxon>
        <taxon>Bacillati</taxon>
        <taxon>Actinomycetota</taxon>
        <taxon>Actinomycetes</taxon>
        <taxon>Kitasatosporales</taxon>
        <taxon>Streptomycetaceae</taxon>
        <taxon>Streptomyces</taxon>
    </lineage>
</organism>
<keyword evidence="4" id="KW-1185">Reference proteome</keyword>
<gene>
    <name evidence="1" type="ORF">Sliba_04960</name>
    <name evidence="2" type="ORF">STRLI_000568</name>
</gene>
<dbReference type="Proteomes" id="UP000429552">
    <property type="component" value="Unassembled WGS sequence"/>
</dbReference>
<reference evidence="2 4" key="2">
    <citation type="submission" date="2022-12" db="EMBL/GenBank/DDBJ databases">
        <authorList>
            <person name="Ruckert C."/>
            <person name="Busche T."/>
            <person name="Kalinowski J."/>
            <person name="Wittmann C."/>
        </authorList>
    </citation>
    <scope>NUCLEOTIDE SEQUENCE [LARGE SCALE GENOMIC DNA]</scope>
    <source>
        <strain evidence="2 4">DSM 40555</strain>
    </source>
</reference>
<protein>
    <submittedName>
        <fullName evidence="1">Uncharacterized protein</fullName>
    </submittedName>
</protein>
<accession>A0A640T8I0</accession>
<sequence length="216" mass="23243">MNDTAADYSWPACGACGRPLWENELGRQACRMCQRRVDDNLQSLAGSQGLYAALSAALVPGAGNGEARVSGGTRTAPLPLRLEPLSLSSRGGVVTVLQTWLVDWHEQLQWAHPRWQGDLQQQLDQVVQALRTNLEWAASQHPAFGDFSAEVAALVRSCHRQATGEKPERRIVVACPCGSTLRVTISTPGARCAGCGTQYTRADVLELPLATHGMAA</sequence>
<evidence type="ECO:0000313" key="4">
    <source>
        <dbReference type="Proteomes" id="UP001210609"/>
    </source>
</evidence>
<evidence type="ECO:0000313" key="2">
    <source>
        <dbReference type="EMBL" id="WAT94896.1"/>
    </source>
</evidence>
<proteinExistence type="predicted"/>
<name>A0A640T8I0_STRNI</name>
<evidence type="ECO:0000313" key="3">
    <source>
        <dbReference type="Proteomes" id="UP000429552"/>
    </source>
</evidence>
<dbReference type="AlphaFoldDB" id="A0A640T8I0"/>
<dbReference type="RefSeq" id="WP_159484047.1">
    <property type="nucleotide sequence ID" value="NZ_BLIP01000001.1"/>
</dbReference>